<sequence>MGVETVMESEENKSTANKDEEIKNLQNRLFGYGAMMIPPCFCCGYNGEGYYHPEKHPCAARHHKLYRYKN</sequence>
<feature type="region of interest" description="Disordered" evidence="1">
    <location>
        <begin position="1"/>
        <end position="20"/>
    </location>
</feature>
<proteinExistence type="predicted"/>
<dbReference type="EMBL" id="MT142400">
    <property type="protein sequence ID" value="QJA79949.1"/>
    <property type="molecule type" value="Genomic_DNA"/>
</dbReference>
<name>A0A6M3KDD9_9ZZZZ</name>
<protein>
    <submittedName>
        <fullName evidence="2">Uncharacterized protein</fullName>
    </submittedName>
</protein>
<evidence type="ECO:0000313" key="2">
    <source>
        <dbReference type="EMBL" id="QJA79949.1"/>
    </source>
</evidence>
<accession>A0A6M3KDD9</accession>
<reference evidence="2" key="1">
    <citation type="submission" date="2020-03" db="EMBL/GenBank/DDBJ databases">
        <title>The deep terrestrial virosphere.</title>
        <authorList>
            <person name="Holmfeldt K."/>
            <person name="Nilsson E."/>
            <person name="Simone D."/>
            <person name="Lopez-Fernandez M."/>
            <person name="Wu X."/>
            <person name="de Brujin I."/>
            <person name="Lundin D."/>
            <person name="Andersson A."/>
            <person name="Bertilsson S."/>
            <person name="Dopson M."/>
        </authorList>
    </citation>
    <scope>NUCLEOTIDE SEQUENCE</scope>
    <source>
        <strain evidence="2">MM415A00812</strain>
    </source>
</reference>
<feature type="compositionally biased region" description="Basic and acidic residues" evidence="1">
    <location>
        <begin position="10"/>
        <end position="20"/>
    </location>
</feature>
<dbReference type="AlphaFoldDB" id="A0A6M3KDD9"/>
<organism evidence="2">
    <name type="scientific">viral metagenome</name>
    <dbReference type="NCBI Taxonomy" id="1070528"/>
    <lineage>
        <taxon>unclassified sequences</taxon>
        <taxon>metagenomes</taxon>
        <taxon>organismal metagenomes</taxon>
    </lineage>
</organism>
<evidence type="ECO:0000256" key="1">
    <source>
        <dbReference type="SAM" id="MobiDB-lite"/>
    </source>
</evidence>
<gene>
    <name evidence="2" type="ORF">MM415A00812_0004</name>
</gene>